<dbReference type="AlphaFoldDB" id="A0A8J2RAQ7"/>
<evidence type="ECO:0000313" key="4">
    <source>
        <dbReference type="Proteomes" id="UP000789524"/>
    </source>
</evidence>
<keyword evidence="2" id="KW-0732">Signal</keyword>
<gene>
    <name evidence="3" type="ORF">DCHRY22_LOCUS14385</name>
</gene>
<evidence type="ECO:0000256" key="1">
    <source>
        <dbReference type="SAM" id="Phobius"/>
    </source>
</evidence>
<reference evidence="3" key="1">
    <citation type="submission" date="2021-09" db="EMBL/GenBank/DDBJ databases">
        <authorList>
            <person name="Martin H S."/>
        </authorList>
    </citation>
    <scope>NUCLEOTIDE SEQUENCE</scope>
</reference>
<feature type="chain" id="PRO_5035323234" evidence="2">
    <location>
        <begin position="21"/>
        <end position="150"/>
    </location>
</feature>
<protein>
    <submittedName>
        <fullName evidence="3">(African queen) hypothetical protein</fullName>
    </submittedName>
</protein>
<evidence type="ECO:0000256" key="2">
    <source>
        <dbReference type="SAM" id="SignalP"/>
    </source>
</evidence>
<keyword evidence="4" id="KW-1185">Reference proteome</keyword>
<evidence type="ECO:0000313" key="3">
    <source>
        <dbReference type="EMBL" id="CAG9582053.1"/>
    </source>
</evidence>
<keyword evidence="1" id="KW-1133">Transmembrane helix</keyword>
<sequence>MALKSFLLVLVLSFLVTASASSIEDLESREKKKKIALFIYFADLVLKKIFIFKIIYAFIFWLVIHKAGYFLSWFVSYLKDQKHHHHDYHDHMTTMTTTSLIMTVTMARIGNRAMEYNKLLILNTITRLTTEHCYRPVRIIQLGSRISVLT</sequence>
<dbReference type="Proteomes" id="UP000789524">
    <property type="component" value="Unassembled WGS sequence"/>
</dbReference>
<keyword evidence="1" id="KW-0472">Membrane</keyword>
<name>A0A8J2RAQ7_9NEOP</name>
<feature type="transmembrane region" description="Helical" evidence="1">
    <location>
        <begin position="44"/>
        <end position="64"/>
    </location>
</feature>
<comment type="caution">
    <text evidence="3">The sequence shown here is derived from an EMBL/GenBank/DDBJ whole genome shotgun (WGS) entry which is preliminary data.</text>
</comment>
<proteinExistence type="predicted"/>
<organism evidence="3 4">
    <name type="scientific">Danaus chrysippus</name>
    <name type="common">African queen</name>
    <dbReference type="NCBI Taxonomy" id="151541"/>
    <lineage>
        <taxon>Eukaryota</taxon>
        <taxon>Metazoa</taxon>
        <taxon>Ecdysozoa</taxon>
        <taxon>Arthropoda</taxon>
        <taxon>Hexapoda</taxon>
        <taxon>Insecta</taxon>
        <taxon>Pterygota</taxon>
        <taxon>Neoptera</taxon>
        <taxon>Endopterygota</taxon>
        <taxon>Lepidoptera</taxon>
        <taxon>Glossata</taxon>
        <taxon>Ditrysia</taxon>
        <taxon>Papilionoidea</taxon>
        <taxon>Nymphalidae</taxon>
        <taxon>Danainae</taxon>
        <taxon>Danaini</taxon>
        <taxon>Danaina</taxon>
        <taxon>Danaus</taxon>
        <taxon>Anosia</taxon>
    </lineage>
</organism>
<feature type="signal peptide" evidence="2">
    <location>
        <begin position="1"/>
        <end position="20"/>
    </location>
</feature>
<accession>A0A8J2RAQ7</accession>
<keyword evidence="1" id="KW-0812">Transmembrane</keyword>
<dbReference type="EMBL" id="CAKASE010000080">
    <property type="protein sequence ID" value="CAG9582053.1"/>
    <property type="molecule type" value="Genomic_DNA"/>
</dbReference>